<dbReference type="RefSeq" id="WP_187059428.1">
    <property type="nucleotide sequence ID" value="NZ_CP060412.1"/>
</dbReference>
<reference evidence="2 3" key="1">
    <citation type="submission" date="2020-08" db="EMBL/GenBank/DDBJ databases">
        <title>Dyella sp. G9 isolated from forest soil.</title>
        <authorList>
            <person name="Fu J."/>
            <person name="Qiu L."/>
        </authorList>
    </citation>
    <scope>NUCLEOTIDE SEQUENCE [LARGE SCALE GENOMIC DNA]</scope>
    <source>
        <strain evidence="2 3">G9</strain>
    </source>
</reference>
<keyword evidence="1" id="KW-0472">Membrane</keyword>
<keyword evidence="1" id="KW-1133">Transmembrane helix</keyword>
<dbReference type="KEGG" id="dtl:H8F01_02445"/>
<sequence length="85" mass="8410">MCANAQVIAAGDGKPSKVISSAATSSEQGAALPGTRNGKRSGVLFIAAGCMFLLAAAIGRFVVFGGVGVLFVVLGASTLARAVRK</sequence>
<evidence type="ECO:0000256" key="1">
    <source>
        <dbReference type="SAM" id="Phobius"/>
    </source>
</evidence>
<feature type="transmembrane region" description="Helical" evidence="1">
    <location>
        <begin position="64"/>
        <end position="83"/>
    </location>
</feature>
<dbReference type="AlphaFoldDB" id="A0A7G8QB07"/>
<protein>
    <submittedName>
        <fullName evidence="2">Uncharacterized protein</fullName>
    </submittedName>
</protein>
<evidence type="ECO:0000313" key="2">
    <source>
        <dbReference type="EMBL" id="QNK03965.1"/>
    </source>
</evidence>
<accession>A0A7G8QB07</accession>
<organism evidence="2 3">
    <name type="scientific">Dyella telluris</name>
    <dbReference type="NCBI Taxonomy" id="2763498"/>
    <lineage>
        <taxon>Bacteria</taxon>
        <taxon>Pseudomonadati</taxon>
        <taxon>Pseudomonadota</taxon>
        <taxon>Gammaproteobacteria</taxon>
        <taxon>Lysobacterales</taxon>
        <taxon>Rhodanobacteraceae</taxon>
        <taxon>Dyella</taxon>
    </lineage>
</organism>
<gene>
    <name evidence="2" type="ORF">H8F01_02445</name>
</gene>
<dbReference type="Proteomes" id="UP000515873">
    <property type="component" value="Chromosome"/>
</dbReference>
<dbReference type="EMBL" id="CP060412">
    <property type="protein sequence ID" value="QNK03965.1"/>
    <property type="molecule type" value="Genomic_DNA"/>
</dbReference>
<name>A0A7G8QB07_9GAMM</name>
<proteinExistence type="predicted"/>
<keyword evidence="3" id="KW-1185">Reference proteome</keyword>
<evidence type="ECO:0000313" key="3">
    <source>
        <dbReference type="Proteomes" id="UP000515873"/>
    </source>
</evidence>
<keyword evidence="1" id="KW-0812">Transmembrane</keyword>
<feature type="transmembrane region" description="Helical" evidence="1">
    <location>
        <begin position="42"/>
        <end position="58"/>
    </location>
</feature>